<dbReference type="AlphaFoldDB" id="A0AAE3GVB8"/>
<gene>
    <name evidence="2" type="ORF">NJ959_19170</name>
</gene>
<reference evidence="2" key="1">
    <citation type="submission" date="2022-06" db="EMBL/GenBank/DDBJ databases">
        <title>New cyanobacteria of genus Symplocastrum in benthos of Lake Baikal.</title>
        <authorList>
            <person name="Sorokovikova E."/>
            <person name="Tikhonova I."/>
            <person name="Krasnopeev A."/>
            <person name="Evseev P."/>
            <person name="Gladkikh A."/>
            <person name="Belykh O."/>
        </authorList>
    </citation>
    <scope>NUCLEOTIDE SEQUENCE</scope>
    <source>
        <strain evidence="2">BBK-W-15</strain>
    </source>
</reference>
<evidence type="ECO:0000313" key="2">
    <source>
        <dbReference type="EMBL" id="MCP2730553.1"/>
    </source>
</evidence>
<feature type="signal peptide" evidence="1">
    <location>
        <begin position="1"/>
        <end position="25"/>
    </location>
</feature>
<dbReference type="RefSeq" id="WP_254013309.1">
    <property type="nucleotide sequence ID" value="NZ_JAMZMM010000214.1"/>
</dbReference>
<organism evidence="2 3">
    <name type="scientific">Limnofasciculus baicalensis BBK-W-15</name>
    <dbReference type="NCBI Taxonomy" id="2699891"/>
    <lineage>
        <taxon>Bacteria</taxon>
        <taxon>Bacillati</taxon>
        <taxon>Cyanobacteriota</taxon>
        <taxon>Cyanophyceae</taxon>
        <taxon>Coleofasciculales</taxon>
        <taxon>Coleofasciculaceae</taxon>
        <taxon>Limnofasciculus</taxon>
        <taxon>Limnofasciculus baicalensis</taxon>
    </lineage>
</organism>
<feature type="chain" id="PRO_5042052757" evidence="1">
    <location>
        <begin position="26"/>
        <end position="121"/>
    </location>
</feature>
<sequence length="121" mass="13051">MIEKIAAISAITLSTLLLGAISIQAQPSPQNEISTGIELNRAKNLARMAVERENGGLGNYRAEASMHGLANQAPYVENSEGSWTFTFKGRRPMSSIYNIESVVTVDQNGTVTIDSNGPIRQ</sequence>
<dbReference type="Proteomes" id="UP001204953">
    <property type="component" value="Unassembled WGS sequence"/>
</dbReference>
<dbReference type="EMBL" id="JAMZMM010000214">
    <property type="protein sequence ID" value="MCP2730553.1"/>
    <property type="molecule type" value="Genomic_DNA"/>
</dbReference>
<keyword evidence="3" id="KW-1185">Reference proteome</keyword>
<proteinExistence type="predicted"/>
<comment type="caution">
    <text evidence="2">The sequence shown here is derived from an EMBL/GenBank/DDBJ whole genome shotgun (WGS) entry which is preliminary data.</text>
</comment>
<name>A0AAE3GVB8_9CYAN</name>
<accession>A0AAE3GVB8</accession>
<evidence type="ECO:0000313" key="3">
    <source>
        <dbReference type="Proteomes" id="UP001204953"/>
    </source>
</evidence>
<protein>
    <submittedName>
        <fullName evidence="2">Uncharacterized protein</fullName>
    </submittedName>
</protein>
<evidence type="ECO:0000256" key="1">
    <source>
        <dbReference type="SAM" id="SignalP"/>
    </source>
</evidence>
<keyword evidence="1" id="KW-0732">Signal</keyword>